<protein>
    <recommendedName>
        <fullName evidence="1">Tf2-1-like SH3-like domain-containing protein</fullName>
    </recommendedName>
</protein>
<dbReference type="EMBL" id="JAJFAZ020000003">
    <property type="protein sequence ID" value="KAI5339228.1"/>
    <property type="molecule type" value="Genomic_DNA"/>
</dbReference>
<accession>A0AAD4W9C1</accession>
<comment type="caution">
    <text evidence="2">The sequence shown here is derived from an EMBL/GenBank/DDBJ whole genome shotgun (WGS) entry which is preliminary data.</text>
</comment>
<dbReference type="Pfam" id="PF24626">
    <property type="entry name" value="SH3_Tf2-1"/>
    <property type="match status" value="1"/>
</dbReference>
<dbReference type="Proteomes" id="UP001054821">
    <property type="component" value="Chromosome 3"/>
</dbReference>
<feature type="domain" description="Tf2-1-like SH3-like" evidence="1">
    <location>
        <begin position="64"/>
        <end position="112"/>
    </location>
</feature>
<sequence>MEEFVNGLYHESTQVERVWLNLVGGRQRSELTGSSLFELETGQQPMTLNTAVSGYRRNSPAVYMTVHKALLRRYEGLFPILRTVGRATYCVELLPRLNIHQVFHVTNLKPYHADPEEPSRGKSQRAPPLMVTSFVREVECIMAKHEVRSKGVPEYFE</sequence>
<name>A0AAD4W9C1_PRUDU</name>
<evidence type="ECO:0000259" key="1">
    <source>
        <dbReference type="Pfam" id="PF24626"/>
    </source>
</evidence>
<dbReference type="InterPro" id="IPR056924">
    <property type="entry name" value="SH3_Tf2-1"/>
</dbReference>
<keyword evidence="3" id="KW-1185">Reference proteome</keyword>
<proteinExistence type="predicted"/>
<evidence type="ECO:0000313" key="2">
    <source>
        <dbReference type="EMBL" id="KAI5339228.1"/>
    </source>
</evidence>
<organism evidence="2 3">
    <name type="scientific">Prunus dulcis</name>
    <name type="common">Almond</name>
    <name type="synonym">Amygdalus dulcis</name>
    <dbReference type="NCBI Taxonomy" id="3755"/>
    <lineage>
        <taxon>Eukaryota</taxon>
        <taxon>Viridiplantae</taxon>
        <taxon>Streptophyta</taxon>
        <taxon>Embryophyta</taxon>
        <taxon>Tracheophyta</taxon>
        <taxon>Spermatophyta</taxon>
        <taxon>Magnoliopsida</taxon>
        <taxon>eudicotyledons</taxon>
        <taxon>Gunneridae</taxon>
        <taxon>Pentapetalae</taxon>
        <taxon>rosids</taxon>
        <taxon>fabids</taxon>
        <taxon>Rosales</taxon>
        <taxon>Rosaceae</taxon>
        <taxon>Amygdaloideae</taxon>
        <taxon>Amygdaleae</taxon>
        <taxon>Prunus</taxon>
    </lineage>
</organism>
<dbReference type="AlphaFoldDB" id="A0AAD4W9C1"/>
<evidence type="ECO:0000313" key="3">
    <source>
        <dbReference type="Proteomes" id="UP001054821"/>
    </source>
</evidence>
<reference evidence="2 3" key="1">
    <citation type="journal article" date="2022" name="G3 (Bethesda)">
        <title>Whole-genome sequence and methylome profiling of the almond [Prunus dulcis (Mill.) D.A. Webb] cultivar 'Nonpareil'.</title>
        <authorList>
            <person name="D'Amico-Willman K.M."/>
            <person name="Ouma W.Z."/>
            <person name="Meulia T."/>
            <person name="Sideli G.M."/>
            <person name="Gradziel T.M."/>
            <person name="Fresnedo-Ramirez J."/>
        </authorList>
    </citation>
    <scope>NUCLEOTIDE SEQUENCE [LARGE SCALE GENOMIC DNA]</scope>
    <source>
        <strain evidence="2">Clone GOH B32 T37-40</strain>
    </source>
</reference>
<gene>
    <name evidence="2" type="ORF">L3X38_018500</name>
</gene>